<gene>
    <name evidence="1" type="ORF">MTR67_032347</name>
</gene>
<protein>
    <submittedName>
        <fullName evidence="1">Uncharacterized protein</fullName>
    </submittedName>
</protein>
<keyword evidence="2" id="KW-1185">Reference proteome</keyword>
<dbReference type="Proteomes" id="UP001234989">
    <property type="component" value="Chromosome 7"/>
</dbReference>
<reference evidence="1" key="1">
    <citation type="submission" date="2023-08" db="EMBL/GenBank/DDBJ databases">
        <title>A de novo genome assembly of Solanum verrucosum Schlechtendal, a Mexican diploid species geographically isolated from the other diploid A-genome species in potato relatives.</title>
        <authorList>
            <person name="Hosaka K."/>
        </authorList>
    </citation>
    <scope>NUCLEOTIDE SEQUENCE</scope>
    <source>
        <tissue evidence="1">Young leaves</tissue>
    </source>
</reference>
<organism evidence="1 2">
    <name type="scientific">Solanum verrucosum</name>
    <dbReference type="NCBI Taxonomy" id="315347"/>
    <lineage>
        <taxon>Eukaryota</taxon>
        <taxon>Viridiplantae</taxon>
        <taxon>Streptophyta</taxon>
        <taxon>Embryophyta</taxon>
        <taxon>Tracheophyta</taxon>
        <taxon>Spermatophyta</taxon>
        <taxon>Magnoliopsida</taxon>
        <taxon>eudicotyledons</taxon>
        <taxon>Gunneridae</taxon>
        <taxon>Pentapetalae</taxon>
        <taxon>asterids</taxon>
        <taxon>lamiids</taxon>
        <taxon>Solanales</taxon>
        <taxon>Solanaceae</taxon>
        <taxon>Solanoideae</taxon>
        <taxon>Solaneae</taxon>
        <taxon>Solanum</taxon>
    </lineage>
</organism>
<proteinExistence type="predicted"/>
<name>A0AAF0U434_SOLVR</name>
<dbReference type="EMBL" id="CP133618">
    <property type="protein sequence ID" value="WMV38962.1"/>
    <property type="molecule type" value="Genomic_DNA"/>
</dbReference>
<evidence type="ECO:0000313" key="1">
    <source>
        <dbReference type="EMBL" id="WMV38962.1"/>
    </source>
</evidence>
<sequence length="14" mass="1717">MAFKILFQELSYNI</sequence>
<evidence type="ECO:0000313" key="2">
    <source>
        <dbReference type="Proteomes" id="UP001234989"/>
    </source>
</evidence>
<accession>A0AAF0U434</accession>